<dbReference type="RefSeq" id="WP_075365269.1">
    <property type="nucleotide sequence ID" value="NZ_MLBF01000019.1"/>
</dbReference>
<accession>A0A1Q8QVL1</accession>
<evidence type="ECO:0000313" key="1">
    <source>
        <dbReference type="EMBL" id="OLN31356.1"/>
    </source>
</evidence>
<gene>
    <name evidence="1" type="ORF">DSOL_2695</name>
</gene>
<keyword evidence="2" id="KW-1185">Reference proteome</keyword>
<protein>
    <submittedName>
        <fullName evidence="1">Uncharacterized protein</fullName>
    </submittedName>
</protein>
<dbReference type="Proteomes" id="UP000186102">
    <property type="component" value="Unassembled WGS sequence"/>
</dbReference>
<proteinExistence type="predicted"/>
<dbReference type="AlphaFoldDB" id="A0A1Q8QVL1"/>
<name>A0A1Q8QVL1_9FIRM</name>
<comment type="caution">
    <text evidence="1">The sequence shown here is derived from an EMBL/GenBank/DDBJ whole genome shotgun (WGS) entry which is preliminary data.</text>
</comment>
<organism evidence="1 2">
    <name type="scientific">Desulfosporosinus metallidurans</name>
    <dbReference type="NCBI Taxonomy" id="1888891"/>
    <lineage>
        <taxon>Bacteria</taxon>
        <taxon>Bacillati</taxon>
        <taxon>Bacillota</taxon>
        <taxon>Clostridia</taxon>
        <taxon>Eubacteriales</taxon>
        <taxon>Desulfitobacteriaceae</taxon>
        <taxon>Desulfosporosinus</taxon>
    </lineage>
</organism>
<sequence>MLQHGIYTITENGQSRNYIAQNTGSLLSAAKLLHTLEKVKRNLPKGSRTSVLEALDKDYNFVALKGKNYNLFHALDDREFEEAVKKIEDGESQDAHIEVDFDTGSLGFLYDNHGETARLTLPITVIVDAYSGSLRKKNNSQSYVNINHFTKQIEKMYDAQLELSPQEEANGEAPQVQKISL</sequence>
<dbReference type="EMBL" id="MLBF01000019">
    <property type="protein sequence ID" value="OLN31356.1"/>
    <property type="molecule type" value="Genomic_DNA"/>
</dbReference>
<evidence type="ECO:0000313" key="2">
    <source>
        <dbReference type="Proteomes" id="UP000186102"/>
    </source>
</evidence>
<reference evidence="1 2" key="1">
    <citation type="submission" date="2016-09" db="EMBL/GenBank/DDBJ databases">
        <title>Complete genome of Desulfosporosinus sp. OL.</title>
        <authorList>
            <person name="Mardanov A."/>
            <person name="Beletsky A."/>
            <person name="Panova A."/>
            <person name="Karnachuk O."/>
            <person name="Ravin N."/>
        </authorList>
    </citation>
    <scope>NUCLEOTIDE SEQUENCE [LARGE SCALE GENOMIC DNA]</scope>
    <source>
        <strain evidence="1 2">OL</strain>
    </source>
</reference>
<dbReference type="STRING" id="1888891.DSOL_2695"/>
<dbReference type="OrthoDB" id="9822270at2"/>